<dbReference type="OrthoDB" id="2672156at2759"/>
<evidence type="ECO:0000313" key="2">
    <source>
        <dbReference type="Proteomes" id="UP000290288"/>
    </source>
</evidence>
<comment type="caution">
    <text evidence="1">The sequence shown here is derived from an EMBL/GenBank/DDBJ whole genome shotgun (WGS) entry which is preliminary data.</text>
</comment>
<reference evidence="1 2" key="1">
    <citation type="submission" date="2019-01" db="EMBL/GenBank/DDBJ databases">
        <title>Draft genome sequence of Psathyrella aberdarensis IHI B618.</title>
        <authorList>
            <person name="Buettner E."/>
            <person name="Kellner H."/>
        </authorList>
    </citation>
    <scope>NUCLEOTIDE SEQUENCE [LARGE SCALE GENOMIC DNA]</scope>
    <source>
        <strain evidence="1 2">IHI B618</strain>
    </source>
</reference>
<sequence length="140" mass="16021">MLTPTMILDFLRSRKLLWNCFCFSSDPLGHPIAEFVHLGQEEVRVYCQNRMQPCGFYCASSLFNIAAAGIKLGLVNLNQIYMRTDIGNSYDCFQENQTYDDHLGAMCDHLRIDNDNGLIEGWFGTYDDVRLQIGGQWVPL</sequence>
<keyword evidence="2" id="KW-1185">Reference proteome</keyword>
<accession>A0A4Q2D3W1</accession>
<proteinExistence type="predicted"/>
<dbReference type="Proteomes" id="UP000290288">
    <property type="component" value="Unassembled WGS sequence"/>
</dbReference>
<dbReference type="AlphaFoldDB" id="A0A4Q2D3W1"/>
<evidence type="ECO:0000313" key="1">
    <source>
        <dbReference type="EMBL" id="RXW12805.1"/>
    </source>
</evidence>
<protein>
    <submittedName>
        <fullName evidence="1">Uncharacterized protein</fullName>
    </submittedName>
</protein>
<name>A0A4Q2D3W1_9AGAR</name>
<dbReference type="EMBL" id="SDEE01001115">
    <property type="protein sequence ID" value="RXW12805.1"/>
    <property type="molecule type" value="Genomic_DNA"/>
</dbReference>
<organism evidence="1 2">
    <name type="scientific">Candolleomyces aberdarensis</name>
    <dbReference type="NCBI Taxonomy" id="2316362"/>
    <lineage>
        <taxon>Eukaryota</taxon>
        <taxon>Fungi</taxon>
        <taxon>Dikarya</taxon>
        <taxon>Basidiomycota</taxon>
        <taxon>Agaricomycotina</taxon>
        <taxon>Agaricomycetes</taxon>
        <taxon>Agaricomycetidae</taxon>
        <taxon>Agaricales</taxon>
        <taxon>Agaricineae</taxon>
        <taxon>Psathyrellaceae</taxon>
        <taxon>Candolleomyces</taxon>
    </lineage>
</organism>
<gene>
    <name evidence="1" type="ORF">EST38_g13052</name>
</gene>